<dbReference type="PROSITE" id="PS50244">
    <property type="entry name" value="S5A_REDUCTASE"/>
    <property type="match status" value="1"/>
</dbReference>
<dbReference type="UniPathway" id="UPA00378"/>
<evidence type="ECO:0000313" key="9">
    <source>
        <dbReference type="Proteomes" id="UP000650467"/>
    </source>
</evidence>
<feature type="transmembrane region" description="Helical" evidence="5">
    <location>
        <begin position="240"/>
        <end position="259"/>
    </location>
</feature>
<name>A0A835W5A6_CHLIN</name>
<evidence type="ECO:0000256" key="2">
    <source>
        <dbReference type="ARBA" id="ARBA00022692"/>
    </source>
</evidence>
<proteinExistence type="predicted"/>
<evidence type="ECO:0000313" key="8">
    <source>
        <dbReference type="EMBL" id="KAG2437863.1"/>
    </source>
</evidence>
<keyword evidence="9" id="KW-1185">Reference proteome</keyword>
<dbReference type="AlphaFoldDB" id="A0A835W5A6"/>
<comment type="caution">
    <text evidence="8">The sequence shown here is derived from an EMBL/GenBank/DDBJ whole genome shotgun (WGS) entry which is preliminary data.</text>
</comment>
<dbReference type="GO" id="GO:0006488">
    <property type="term" value="P:dolichol-linked oligosaccharide biosynthetic process"/>
    <property type="evidence" value="ECO:0007669"/>
    <property type="project" value="InterPro"/>
</dbReference>
<dbReference type="InterPro" id="IPR039698">
    <property type="entry name" value="Dfg10/SRD5A3"/>
</dbReference>
<keyword evidence="4 5" id="KW-0472">Membrane</keyword>
<evidence type="ECO:0000256" key="6">
    <source>
        <dbReference type="SAM" id="SignalP"/>
    </source>
</evidence>
<dbReference type="GO" id="GO:0016095">
    <property type="term" value="P:polyprenol catabolic process"/>
    <property type="evidence" value="ECO:0007669"/>
    <property type="project" value="TreeGrafter"/>
</dbReference>
<feature type="signal peptide" evidence="6">
    <location>
        <begin position="1"/>
        <end position="24"/>
    </location>
</feature>
<sequence length="279" mass="30456">MVGTLVTTVLLQVYIFVVTPDTDGSTTKRDALLALFLFELHVLRRYGESNFVMHYPDTARMHILAYLFGLSYYVAAPLTLLPDYVMNAGVLRGAWDAALGEGKDLASVDQRLHAAVMEPHPGKNRLAAALALYVFASILQFLTHWRLARMSRAASARATEFAVVDAIKRGKQQGVTCAIPTPAGIVDAEGKPIVAKVVNMYEVPCGGVFSLVSCPHYLAEILIYVSLALVASGSTGSLLMTGWVVLNLVLAAAATQRFYRTRYPNEYPKSRAALIPFIF</sequence>
<comment type="subcellular location">
    <subcellularLocation>
        <location evidence="1">Endomembrane system</location>
        <topology evidence="1">Multi-pass membrane protein</topology>
    </subcellularLocation>
</comment>
<dbReference type="Proteomes" id="UP000650467">
    <property type="component" value="Unassembled WGS sequence"/>
</dbReference>
<dbReference type="GO" id="GO:0005783">
    <property type="term" value="C:endoplasmic reticulum"/>
    <property type="evidence" value="ECO:0007669"/>
    <property type="project" value="TreeGrafter"/>
</dbReference>
<protein>
    <recommendedName>
        <fullName evidence="7">3-oxo-5-alpha-steroid 4-dehydrogenase C-terminal domain-containing protein</fullName>
    </recommendedName>
</protein>
<reference evidence="8" key="1">
    <citation type="journal article" date="2020" name="bioRxiv">
        <title>Comparative genomics of Chlamydomonas.</title>
        <authorList>
            <person name="Craig R.J."/>
            <person name="Hasan A.R."/>
            <person name="Ness R.W."/>
            <person name="Keightley P.D."/>
        </authorList>
    </citation>
    <scope>NUCLEOTIDE SEQUENCE</scope>
    <source>
        <strain evidence="8">SAG 7.73</strain>
    </source>
</reference>
<evidence type="ECO:0000256" key="3">
    <source>
        <dbReference type="ARBA" id="ARBA00022989"/>
    </source>
</evidence>
<dbReference type="OrthoDB" id="541710at2759"/>
<keyword evidence="6" id="KW-0732">Signal</keyword>
<organism evidence="8 9">
    <name type="scientific">Chlamydomonas incerta</name>
    <dbReference type="NCBI Taxonomy" id="51695"/>
    <lineage>
        <taxon>Eukaryota</taxon>
        <taxon>Viridiplantae</taxon>
        <taxon>Chlorophyta</taxon>
        <taxon>core chlorophytes</taxon>
        <taxon>Chlorophyceae</taxon>
        <taxon>CS clade</taxon>
        <taxon>Chlamydomonadales</taxon>
        <taxon>Chlamydomonadaceae</taxon>
        <taxon>Chlamydomonas</taxon>
    </lineage>
</organism>
<dbReference type="InterPro" id="IPR001104">
    <property type="entry name" value="3-oxo-5_a-steroid_4-DH_C"/>
</dbReference>
<gene>
    <name evidence="8" type="ORF">HXX76_005481</name>
</gene>
<evidence type="ECO:0000259" key="7">
    <source>
        <dbReference type="Pfam" id="PF02544"/>
    </source>
</evidence>
<dbReference type="EMBL" id="JAEHOC010000010">
    <property type="protein sequence ID" value="KAG2437863.1"/>
    <property type="molecule type" value="Genomic_DNA"/>
</dbReference>
<dbReference type="PANTHER" id="PTHR14624">
    <property type="entry name" value="DFG10 PROTEIN"/>
    <property type="match status" value="1"/>
</dbReference>
<dbReference type="Pfam" id="PF02544">
    <property type="entry name" value="Steroid_dh"/>
    <property type="match status" value="1"/>
</dbReference>
<keyword evidence="2 5" id="KW-0812">Transmembrane</keyword>
<accession>A0A835W5A6</accession>
<evidence type="ECO:0000256" key="1">
    <source>
        <dbReference type="ARBA" id="ARBA00004127"/>
    </source>
</evidence>
<evidence type="ECO:0000256" key="4">
    <source>
        <dbReference type="ARBA" id="ARBA00023136"/>
    </source>
</evidence>
<feature type="domain" description="3-oxo-5-alpha-steroid 4-dehydrogenase C-terminal" evidence="7">
    <location>
        <begin position="199"/>
        <end position="279"/>
    </location>
</feature>
<dbReference type="GO" id="GO:0003865">
    <property type="term" value="F:3-oxo-5-alpha-steroid 4-dehydrogenase activity"/>
    <property type="evidence" value="ECO:0007669"/>
    <property type="project" value="TreeGrafter"/>
</dbReference>
<feature type="transmembrane region" description="Helical" evidence="5">
    <location>
        <begin position="63"/>
        <end position="81"/>
    </location>
</feature>
<dbReference type="PANTHER" id="PTHR14624:SF0">
    <property type="entry name" value="POLYPRENOL REDUCTASE"/>
    <property type="match status" value="1"/>
</dbReference>
<keyword evidence="3 5" id="KW-1133">Transmembrane helix</keyword>
<feature type="transmembrane region" description="Helical" evidence="5">
    <location>
        <begin position="126"/>
        <end position="147"/>
    </location>
</feature>
<feature type="chain" id="PRO_5032941648" description="3-oxo-5-alpha-steroid 4-dehydrogenase C-terminal domain-containing protein" evidence="6">
    <location>
        <begin position="25"/>
        <end position="279"/>
    </location>
</feature>
<evidence type="ECO:0000256" key="5">
    <source>
        <dbReference type="SAM" id="Phobius"/>
    </source>
</evidence>